<dbReference type="InterPro" id="IPR027417">
    <property type="entry name" value="P-loop_NTPase"/>
</dbReference>
<sequence length="492" mass="51922">MTAVEGPLSARLRVLCERAVPHLDPAAPAAEGLAAVAARLAEPTLRLAVGGRLKAGKSTLVNALLGHRLAATAATECTLLVAWFRDAHVNRVQVRHRDGGVRHVPARPGGGVPDDPAALGIPHEEIAELVVEAPNERLASGYTVVDTPGLDSLTGLDDLSMAALARADALLYVTPHPGENDLEALEALRRRADEHITALNVLGVLSRVDELGDGIGDPWPRARRVAARYGDRLSGVAARVVPVAGLLAETVLGDHYTDADTASLLRLAAADPAELDEALFSSDTFTSWSGAPITGPARERLLGLLGRYGVEIAVTAVREGGASTAEVLAVLRRHSGVDDLLDQIRDHFGARADRLRAASAAALLEEVCALGRTKEEIAALMALRSGLADLRRHPLMRQTALAAALATSASGGLVLPDDDHRALIRLAAGHDAAACLGAAPGASPADLRKAADEEIRRWQSHEWSHSRVVRRHAQTARELCEAFYFLAEEGSA</sequence>
<keyword evidence="3" id="KW-1185">Reference proteome</keyword>
<dbReference type="Pfam" id="PF00350">
    <property type="entry name" value="Dynamin_N"/>
    <property type="match status" value="1"/>
</dbReference>
<evidence type="ECO:0000313" key="2">
    <source>
        <dbReference type="EMBL" id="MFC5750852.1"/>
    </source>
</evidence>
<comment type="caution">
    <text evidence="2">The sequence shown here is derived from an EMBL/GenBank/DDBJ whole genome shotgun (WGS) entry which is preliminary data.</text>
</comment>
<proteinExistence type="predicted"/>
<name>A0ABW1A809_9ACTN</name>
<dbReference type="EMBL" id="JBHSON010000059">
    <property type="protein sequence ID" value="MFC5750852.1"/>
    <property type="molecule type" value="Genomic_DNA"/>
</dbReference>
<protein>
    <submittedName>
        <fullName evidence="2">Dynamin family protein</fullName>
    </submittedName>
</protein>
<evidence type="ECO:0000313" key="3">
    <source>
        <dbReference type="Proteomes" id="UP001596074"/>
    </source>
</evidence>
<dbReference type="Gene3D" id="3.40.50.300">
    <property type="entry name" value="P-loop containing nucleotide triphosphate hydrolases"/>
    <property type="match status" value="1"/>
</dbReference>
<accession>A0ABW1A809</accession>
<dbReference type="RefSeq" id="WP_378286654.1">
    <property type="nucleotide sequence ID" value="NZ_JBHSON010000059.1"/>
</dbReference>
<dbReference type="Proteomes" id="UP001596074">
    <property type="component" value="Unassembled WGS sequence"/>
</dbReference>
<feature type="domain" description="Dynamin N-terminal" evidence="1">
    <location>
        <begin position="48"/>
        <end position="204"/>
    </location>
</feature>
<evidence type="ECO:0000259" key="1">
    <source>
        <dbReference type="Pfam" id="PF00350"/>
    </source>
</evidence>
<organism evidence="2 3">
    <name type="scientific">Actinomadura rugatobispora</name>
    <dbReference type="NCBI Taxonomy" id="1994"/>
    <lineage>
        <taxon>Bacteria</taxon>
        <taxon>Bacillati</taxon>
        <taxon>Actinomycetota</taxon>
        <taxon>Actinomycetes</taxon>
        <taxon>Streptosporangiales</taxon>
        <taxon>Thermomonosporaceae</taxon>
        <taxon>Actinomadura</taxon>
    </lineage>
</organism>
<dbReference type="SUPFAM" id="SSF52540">
    <property type="entry name" value="P-loop containing nucleoside triphosphate hydrolases"/>
    <property type="match status" value="1"/>
</dbReference>
<gene>
    <name evidence="2" type="ORF">ACFPZN_34985</name>
</gene>
<reference evidence="3" key="1">
    <citation type="journal article" date="2019" name="Int. J. Syst. Evol. Microbiol.">
        <title>The Global Catalogue of Microorganisms (GCM) 10K type strain sequencing project: providing services to taxonomists for standard genome sequencing and annotation.</title>
        <authorList>
            <consortium name="The Broad Institute Genomics Platform"/>
            <consortium name="The Broad Institute Genome Sequencing Center for Infectious Disease"/>
            <person name="Wu L."/>
            <person name="Ma J."/>
        </authorList>
    </citation>
    <scope>NUCLEOTIDE SEQUENCE [LARGE SCALE GENOMIC DNA]</scope>
    <source>
        <strain evidence="3">KCTC 42087</strain>
    </source>
</reference>
<dbReference type="InterPro" id="IPR045063">
    <property type="entry name" value="Dynamin_N"/>
</dbReference>